<name>A0ACC1Q6W7_9APHY</name>
<evidence type="ECO:0000313" key="1">
    <source>
        <dbReference type="EMBL" id="KAJ3011694.1"/>
    </source>
</evidence>
<keyword evidence="2" id="KW-1185">Reference proteome</keyword>
<organism evidence="1 2">
    <name type="scientific">Trametes sanguinea</name>
    <dbReference type="NCBI Taxonomy" id="158606"/>
    <lineage>
        <taxon>Eukaryota</taxon>
        <taxon>Fungi</taxon>
        <taxon>Dikarya</taxon>
        <taxon>Basidiomycota</taxon>
        <taxon>Agaricomycotina</taxon>
        <taxon>Agaricomycetes</taxon>
        <taxon>Polyporales</taxon>
        <taxon>Polyporaceae</taxon>
        <taxon>Trametes</taxon>
    </lineage>
</organism>
<sequence length="85" mass="9347">MADRPPESVKRVKRLPQQLCGVKKGEVATKRRIRRGDKTSANARTARSILTHTCSSASDSRNASSSLHEEVERIVIPAELLPPSL</sequence>
<proteinExistence type="predicted"/>
<protein>
    <submittedName>
        <fullName evidence="1">Uncharacterized protein</fullName>
    </submittedName>
</protein>
<accession>A0ACC1Q6W7</accession>
<dbReference type="Proteomes" id="UP001144978">
    <property type="component" value="Unassembled WGS sequence"/>
</dbReference>
<evidence type="ECO:0000313" key="2">
    <source>
        <dbReference type="Proteomes" id="UP001144978"/>
    </source>
</evidence>
<gene>
    <name evidence="1" type="ORF">NUW54_g2087</name>
</gene>
<reference evidence="1" key="1">
    <citation type="submission" date="2022-08" db="EMBL/GenBank/DDBJ databases">
        <title>Genome Sequence of Pycnoporus sanguineus.</title>
        <authorList>
            <person name="Buettner E."/>
        </authorList>
    </citation>
    <scope>NUCLEOTIDE SEQUENCE</scope>
    <source>
        <strain evidence="1">CG-C14</strain>
    </source>
</reference>
<comment type="caution">
    <text evidence="1">The sequence shown here is derived from an EMBL/GenBank/DDBJ whole genome shotgun (WGS) entry which is preliminary data.</text>
</comment>
<dbReference type="EMBL" id="JANSHE010000376">
    <property type="protein sequence ID" value="KAJ3011694.1"/>
    <property type="molecule type" value="Genomic_DNA"/>
</dbReference>